<dbReference type="Proteomes" id="UP000790833">
    <property type="component" value="Unassembled WGS sequence"/>
</dbReference>
<dbReference type="InterPro" id="IPR036864">
    <property type="entry name" value="Zn2-C6_fun-type_DNA-bd_sf"/>
</dbReference>
<dbReference type="PROSITE" id="PS00463">
    <property type="entry name" value="ZN2_CY6_FUNGAL_1"/>
    <property type="match status" value="1"/>
</dbReference>
<comment type="caution">
    <text evidence="3">The sequence shown here is derived from an EMBL/GenBank/DDBJ whole genome shotgun (WGS) entry which is preliminary data.</text>
</comment>
<dbReference type="GO" id="GO:0000981">
    <property type="term" value="F:DNA-binding transcription factor activity, RNA polymerase II-specific"/>
    <property type="evidence" value="ECO:0007669"/>
    <property type="project" value="InterPro"/>
</dbReference>
<dbReference type="PANTHER" id="PTHR47655">
    <property type="entry name" value="QUINIC ACID UTILIZATION ACTIVATOR"/>
    <property type="match status" value="1"/>
</dbReference>
<dbReference type="Pfam" id="PF00172">
    <property type="entry name" value="Zn_clus"/>
    <property type="match status" value="1"/>
</dbReference>
<feature type="compositionally biased region" description="Low complexity" evidence="1">
    <location>
        <begin position="434"/>
        <end position="443"/>
    </location>
</feature>
<dbReference type="SUPFAM" id="SSF57701">
    <property type="entry name" value="Zn2/Cys6 DNA-binding domain"/>
    <property type="match status" value="1"/>
</dbReference>
<feature type="domain" description="Zn(2)-C6 fungal-type" evidence="2">
    <location>
        <begin position="19"/>
        <end position="48"/>
    </location>
</feature>
<dbReference type="GeneID" id="66114647"/>
<proteinExistence type="predicted"/>
<feature type="region of interest" description="Disordered" evidence="1">
    <location>
        <begin position="343"/>
        <end position="378"/>
    </location>
</feature>
<sequence length="544" mass="59216">METVRLRKLSQIQERVVRACDSCRIKKTKCNGLKPCSRCIQDNKICVFSEKKKLKEKTHPSGYVELLETRLDLVTKALEKVVLLARPSVSFLDEMVTAYQEQWEDGARIAASVDLADKSSILSASKEFAQHRLDHTYINRHQESSPLPSSVKVEEEENHFIDTPVHQNALFRQPREETAAVSASSLTEQLSCLDNNFTLGGFSSGRYKLSTGMSANDGSTSTANEQFSNLINGGINSTTTSPSMANFHNDYTNYLDVDSDSNSTYSNNMMSLNINSSSSVPTSTGPLTTSLFDPNFHKETGGSKKSISLFISSKHMDSNQLTLNHQNSNGSLSSLTYRFETHGLESPGSATSPQNGSNDQFVSSSEAANTKRSLSLSRASSIHKLKSNGHIQKAGHANNNHATVQRRLSNVFSAHQQHLQQQQPTSNGSQNLFSSGASSTESSTPNAQYMLPGTTASTPVSILNPDSAKTSEGLLNGVLNDFDNELSTFTSLPSDALKVNGGNQLYIPSSLEVRNTPYGMNGLDVMEGEGFDLFLSGFTGLCTQ</sequence>
<evidence type="ECO:0000313" key="4">
    <source>
        <dbReference type="Proteomes" id="UP000790833"/>
    </source>
</evidence>
<dbReference type="GO" id="GO:0008270">
    <property type="term" value="F:zinc ion binding"/>
    <property type="evidence" value="ECO:0007669"/>
    <property type="project" value="InterPro"/>
</dbReference>
<evidence type="ECO:0000256" key="1">
    <source>
        <dbReference type="SAM" id="MobiDB-lite"/>
    </source>
</evidence>
<dbReference type="CDD" id="cd00067">
    <property type="entry name" value="GAL4"/>
    <property type="match status" value="1"/>
</dbReference>
<feature type="compositionally biased region" description="Polar residues" evidence="1">
    <location>
        <begin position="424"/>
        <end position="433"/>
    </location>
</feature>
<dbReference type="RefSeq" id="XP_043048366.1">
    <property type="nucleotide sequence ID" value="XM_043192071.1"/>
</dbReference>
<accession>A0A9P7V8I5</accession>
<reference evidence="3" key="1">
    <citation type="submission" date="2021-03" db="EMBL/GenBank/DDBJ databases">
        <authorList>
            <person name="Palmer J.M."/>
        </authorList>
    </citation>
    <scope>NUCLEOTIDE SEQUENCE</scope>
    <source>
        <strain evidence="3">ARV_011</strain>
    </source>
</reference>
<dbReference type="AlphaFoldDB" id="A0A9P7V8I5"/>
<feature type="region of interest" description="Disordered" evidence="1">
    <location>
        <begin position="415"/>
        <end position="453"/>
    </location>
</feature>
<protein>
    <submittedName>
        <fullName evidence="3">Fluconazole resistance protein 1</fullName>
    </submittedName>
</protein>
<dbReference type="InterPro" id="IPR052783">
    <property type="entry name" value="Metabolic/Drug-Res_Regulator"/>
</dbReference>
<gene>
    <name evidence="3" type="primary">FCR1</name>
    <name evidence="3" type="ORF">KQ657_001273</name>
</gene>
<dbReference type="OrthoDB" id="5600212at2759"/>
<dbReference type="Gene3D" id="4.10.240.10">
    <property type="entry name" value="Zn(2)-C6 fungal-type DNA-binding domain"/>
    <property type="match status" value="1"/>
</dbReference>
<dbReference type="PANTHER" id="PTHR47655:SF3">
    <property type="entry name" value="ZN(II)2CYS6 TRANSCRIPTION FACTOR (EUROFUNG)"/>
    <property type="match status" value="1"/>
</dbReference>
<name>A0A9P7V8I5_9ASCO</name>
<dbReference type="InterPro" id="IPR001138">
    <property type="entry name" value="Zn2Cys6_DnaBD"/>
</dbReference>
<keyword evidence="4" id="KW-1185">Reference proteome</keyword>
<evidence type="ECO:0000259" key="2">
    <source>
        <dbReference type="PROSITE" id="PS50048"/>
    </source>
</evidence>
<organism evidence="3 4">
    <name type="scientific">Scheffersomyces spartinae</name>
    <dbReference type="NCBI Taxonomy" id="45513"/>
    <lineage>
        <taxon>Eukaryota</taxon>
        <taxon>Fungi</taxon>
        <taxon>Dikarya</taxon>
        <taxon>Ascomycota</taxon>
        <taxon>Saccharomycotina</taxon>
        <taxon>Pichiomycetes</taxon>
        <taxon>Debaryomycetaceae</taxon>
        <taxon>Scheffersomyces</taxon>
    </lineage>
</organism>
<dbReference type="PROSITE" id="PS50048">
    <property type="entry name" value="ZN2_CY6_FUNGAL_2"/>
    <property type="match status" value="1"/>
</dbReference>
<evidence type="ECO:0000313" key="3">
    <source>
        <dbReference type="EMBL" id="KAG7192816.1"/>
    </source>
</evidence>
<feature type="compositionally biased region" description="Polar residues" evidence="1">
    <location>
        <begin position="348"/>
        <end position="378"/>
    </location>
</feature>
<dbReference type="EMBL" id="JAHMUF010000015">
    <property type="protein sequence ID" value="KAG7192816.1"/>
    <property type="molecule type" value="Genomic_DNA"/>
</dbReference>
<dbReference type="SMART" id="SM00066">
    <property type="entry name" value="GAL4"/>
    <property type="match status" value="1"/>
</dbReference>